<sequence>MVEAIGLEPERFQLVWCSSAEADRFVDAVTQMTNKLVELGPSPYGRRAQQAAAS</sequence>
<dbReference type="EMBL" id="CP000478">
    <property type="protein sequence ID" value="ABK19625.1"/>
    <property type="molecule type" value="Genomic_DNA"/>
</dbReference>
<organism evidence="6 7">
    <name type="scientific">Syntrophobacter fumaroxidans (strain DSM 10017 / MPOB)</name>
    <dbReference type="NCBI Taxonomy" id="335543"/>
    <lineage>
        <taxon>Bacteria</taxon>
        <taxon>Pseudomonadati</taxon>
        <taxon>Thermodesulfobacteriota</taxon>
        <taxon>Syntrophobacteria</taxon>
        <taxon>Syntrophobacterales</taxon>
        <taxon>Syntrophobacteraceae</taxon>
        <taxon>Syntrophobacter</taxon>
    </lineage>
</organism>
<gene>
    <name evidence="6" type="ordered locus">Sfum_3956</name>
</gene>
<feature type="domain" description="F420-non-reducing hydrogenase iron-sulfur subunit D" evidence="5">
    <location>
        <begin position="2"/>
        <end position="40"/>
    </location>
</feature>
<evidence type="ECO:0000256" key="1">
    <source>
        <dbReference type="ARBA" id="ARBA00022723"/>
    </source>
</evidence>
<keyword evidence="2" id="KW-0560">Oxidoreductase</keyword>
<dbReference type="STRING" id="335543.Sfum_3956"/>
<accession>A0LQC3</accession>
<dbReference type="InterPro" id="IPR003813">
    <property type="entry name" value="MvhD/FlpD"/>
</dbReference>
<dbReference type="HOGENOM" id="CLU_3048812_0_0_7"/>
<keyword evidence="7" id="KW-1185">Reference proteome</keyword>
<dbReference type="eggNOG" id="COG1908">
    <property type="taxonomic scope" value="Bacteria"/>
</dbReference>
<evidence type="ECO:0000256" key="3">
    <source>
        <dbReference type="ARBA" id="ARBA00023004"/>
    </source>
</evidence>
<protein>
    <recommendedName>
        <fullName evidence="5">F420-non-reducing hydrogenase iron-sulfur subunit D domain-containing protein</fullName>
    </recommendedName>
</protein>
<proteinExistence type="predicted"/>
<keyword evidence="4" id="KW-0411">Iron-sulfur</keyword>
<dbReference type="KEGG" id="sfu:Sfum_3956"/>
<dbReference type="InParanoid" id="A0LQC3"/>
<evidence type="ECO:0000313" key="7">
    <source>
        <dbReference type="Proteomes" id="UP000001784"/>
    </source>
</evidence>
<dbReference type="Proteomes" id="UP000001784">
    <property type="component" value="Chromosome"/>
</dbReference>
<dbReference type="GO" id="GO:0016491">
    <property type="term" value="F:oxidoreductase activity"/>
    <property type="evidence" value="ECO:0007669"/>
    <property type="project" value="UniProtKB-KW"/>
</dbReference>
<evidence type="ECO:0000256" key="2">
    <source>
        <dbReference type="ARBA" id="ARBA00023002"/>
    </source>
</evidence>
<dbReference type="AlphaFoldDB" id="A0LQC3"/>
<keyword evidence="3" id="KW-0408">Iron</keyword>
<evidence type="ECO:0000313" key="6">
    <source>
        <dbReference type="EMBL" id="ABK19625.1"/>
    </source>
</evidence>
<evidence type="ECO:0000256" key="4">
    <source>
        <dbReference type="ARBA" id="ARBA00023014"/>
    </source>
</evidence>
<dbReference type="Pfam" id="PF02662">
    <property type="entry name" value="FlpD"/>
    <property type="match status" value="1"/>
</dbReference>
<dbReference type="GO" id="GO:0046872">
    <property type="term" value="F:metal ion binding"/>
    <property type="evidence" value="ECO:0007669"/>
    <property type="project" value="UniProtKB-KW"/>
</dbReference>
<evidence type="ECO:0000259" key="5">
    <source>
        <dbReference type="Pfam" id="PF02662"/>
    </source>
</evidence>
<reference evidence="6 7" key="1">
    <citation type="submission" date="2006-10" db="EMBL/GenBank/DDBJ databases">
        <title>Complete sequence of Syntrophobacter fumaroxidans MPOB.</title>
        <authorList>
            <consortium name="US DOE Joint Genome Institute"/>
            <person name="Copeland A."/>
            <person name="Lucas S."/>
            <person name="Lapidus A."/>
            <person name="Barry K."/>
            <person name="Detter J.C."/>
            <person name="Glavina del Rio T."/>
            <person name="Hammon N."/>
            <person name="Israni S."/>
            <person name="Pitluck S."/>
            <person name="Goltsman E.G."/>
            <person name="Martinez M."/>
            <person name="Schmutz J."/>
            <person name="Larimer F."/>
            <person name="Land M."/>
            <person name="Hauser L."/>
            <person name="Kyrpides N."/>
            <person name="Kim E."/>
            <person name="Boone D.R."/>
            <person name="Brockman F."/>
            <person name="Culley D."/>
            <person name="Ferry J."/>
            <person name="Gunsalus R."/>
            <person name="McInerney M.J."/>
            <person name="Morrison M."/>
            <person name="Plugge C."/>
            <person name="Rohlin L."/>
            <person name="Scholten J."/>
            <person name="Sieber J."/>
            <person name="Stams A.J.M."/>
            <person name="Worm P."/>
            <person name="Henstra A.M."/>
            <person name="Richardson P."/>
        </authorList>
    </citation>
    <scope>NUCLEOTIDE SEQUENCE [LARGE SCALE GENOMIC DNA]</scope>
    <source>
        <strain evidence="7">DSM 10017 / MPOB</strain>
    </source>
</reference>
<name>A0LQC3_SYNFM</name>
<keyword evidence="1" id="KW-0479">Metal-binding</keyword>
<dbReference type="GO" id="GO:0051536">
    <property type="term" value="F:iron-sulfur cluster binding"/>
    <property type="evidence" value="ECO:0007669"/>
    <property type="project" value="UniProtKB-KW"/>
</dbReference>